<evidence type="ECO:0000256" key="5">
    <source>
        <dbReference type="ARBA" id="ARBA00022777"/>
    </source>
</evidence>
<keyword evidence="5 9" id="KW-0418">Kinase</keyword>
<evidence type="ECO:0000256" key="7">
    <source>
        <dbReference type="ARBA" id="ARBA00049535"/>
    </source>
</evidence>
<keyword evidence="4" id="KW-0547">Nucleotide-binding</keyword>
<keyword evidence="3 8" id="KW-0545">Nucleotide biosynthesis</keyword>
<dbReference type="InterPro" id="IPR000836">
    <property type="entry name" value="PRTase_dom"/>
</dbReference>
<name>A0A2K9AIX6_9GAMM</name>
<organism evidence="9 10">
    <name type="scientific">Kangiella profundi</name>
    <dbReference type="NCBI Taxonomy" id="1561924"/>
    <lineage>
        <taxon>Bacteria</taxon>
        <taxon>Pseudomonadati</taxon>
        <taxon>Pseudomonadota</taxon>
        <taxon>Gammaproteobacteria</taxon>
        <taxon>Kangiellales</taxon>
        <taxon>Kangiellaceae</taxon>
        <taxon>Kangiella</taxon>
    </lineage>
</organism>
<dbReference type="NCBIfam" id="NF005537">
    <property type="entry name" value="PRK07199.1"/>
    <property type="match status" value="1"/>
</dbReference>
<gene>
    <name evidence="9" type="ORF">CW740_06335</name>
</gene>
<evidence type="ECO:0000256" key="1">
    <source>
        <dbReference type="ARBA" id="ARBA00013247"/>
    </source>
</evidence>
<dbReference type="KEGG" id="kpd:CW740_06335"/>
<dbReference type="GO" id="GO:0006164">
    <property type="term" value="P:purine nucleotide biosynthetic process"/>
    <property type="evidence" value="ECO:0007669"/>
    <property type="project" value="TreeGrafter"/>
</dbReference>
<evidence type="ECO:0000256" key="3">
    <source>
        <dbReference type="ARBA" id="ARBA00022727"/>
    </source>
</evidence>
<dbReference type="GO" id="GO:0016301">
    <property type="term" value="F:kinase activity"/>
    <property type="evidence" value="ECO:0007669"/>
    <property type="project" value="UniProtKB-KW"/>
</dbReference>
<dbReference type="Pfam" id="PF13793">
    <property type="entry name" value="Pribosyltran_N"/>
    <property type="match status" value="1"/>
</dbReference>
<dbReference type="CDD" id="cd06223">
    <property type="entry name" value="PRTases_typeI"/>
    <property type="match status" value="1"/>
</dbReference>
<dbReference type="SUPFAM" id="SSF53271">
    <property type="entry name" value="PRTase-like"/>
    <property type="match status" value="2"/>
</dbReference>
<accession>A0A2K9AIX6</accession>
<reference evidence="9 10" key="1">
    <citation type="submission" date="2017-12" db="EMBL/GenBank/DDBJ databases">
        <title>Kangiella profundi FT102 completed genome.</title>
        <authorList>
            <person name="Xu J."/>
            <person name="Wang J."/>
            <person name="Lu Y."/>
        </authorList>
    </citation>
    <scope>NUCLEOTIDE SEQUENCE [LARGE SCALE GENOMIC DNA]</scope>
    <source>
        <strain evidence="9 10">FT102</strain>
    </source>
</reference>
<dbReference type="SMART" id="SM01400">
    <property type="entry name" value="Pribosyltran_N"/>
    <property type="match status" value="1"/>
</dbReference>
<dbReference type="GO" id="GO:0000287">
    <property type="term" value="F:magnesium ion binding"/>
    <property type="evidence" value="ECO:0007669"/>
    <property type="project" value="InterPro"/>
</dbReference>
<dbReference type="EC" id="2.7.6.1" evidence="1"/>
<dbReference type="PANTHER" id="PTHR10210:SF32">
    <property type="entry name" value="RIBOSE-PHOSPHATE PYROPHOSPHOKINASE 2"/>
    <property type="match status" value="1"/>
</dbReference>
<dbReference type="InterPro" id="IPR029099">
    <property type="entry name" value="Pribosyltran_N"/>
</dbReference>
<dbReference type="GO" id="GO:0004749">
    <property type="term" value="F:ribose phosphate diphosphokinase activity"/>
    <property type="evidence" value="ECO:0007669"/>
    <property type="project" value="UniProtKB-EC"/>
</dbReference>
<proteinExistence type="inferred from homology"/>
<evidence type="ECO:0000313" key="9">
    <source>
        <dbReference type="EMBL" id="AUD78884.1"/>
    </source>
</evidence>
<dbReference type="FunFam" id="3.40.50.2020:FF:000014">
    <property type="entry name" value="Ribose-phosphate pyrophosphokinase 1"/>
    <property type="match status" value="1"/>
</dbReference>
<dbReference type="AlphaFoldDB" id="A0A2K9AIX6"/>
<dbReference type="GO" id="GO:0005737">
    <property type="term" value="C:cytoplasm"/>
    <property type="evidence" value="ECO:0007669"/>
    <property type="project" value="TreeGrafter"/>
</dbReference>
<evidence type="ECO:0000256" key="2">
    <source>
        <dbReference type="ARBA" id="ARBA00022679"/>
    </source>
</evidence>
<comment type="catalytic activity">
    <reaction evidence="7">
        <text>D-ribose 5-phosphate + ATP = 5-phospho-alpha-D-ribose 1-diphosphate + AMP + H(+)</text>
        <dbReference type="Rhea" id="RHEA:15609"/>
        <dbReference type="ChEBI" id="CHEBI:15378"/>
        <dbReference type="ChEBI" id="CHEBI:30616"/>
        <dbReference type="ChEBI" id="CHEBI:58017"/>
        <dbReference type="ChEBI" id="CHEBI:78346"/>
        <dbReference type="ChEBI" id="CHEBI:456215"/>
        <dbReference type="EC" id="2.7.6.1"/>
    </reaction>
</comment>
<protein>
    <recommendedName>
        <fullName evidence="1">ribose-phosphate diphosphokinase</fullName>
        <ecNumber evidence="1">2.7.6.1</ecNumber>
    </recommendedName>
</protein>
<dbReference type="NCBIfam" id="TIGR01251">
    <property type="entry name" value="ribP_PPkin"/>
    <property type="match status" value="1"/>
</dbReference>
<evidence type="ECO:0000256" key="6">
    <source>
        <dbReference type="ARBA" id="ARBA00022840"/>
    </source>
</evidence>
<keyword evidence="10" id="KW-1185">Reference proteome</keyword>
<dbReference type="Gene3D" id="3.40.50.2020">
    <property type="match status" value="2"/>
</dbReference>
<dbReference type="EMBL" id="CP025120">
    <property type="protein sequence ID" value="AUD78884.1"/>
    <property type="molecule type" value="Genomic_DNA"/>
</dbReference>
<dbReference type="GO" id="GO:0006015">
    <property type="term" value="P:5-phosphoribose 1-diphosphate biosynthetic process"/>
    <property type="evidence" value="ECO:0007669"/>
    <property type="project" value="TreeGrafter"/>
</dbReference>
<dbReference type="Proteomes" id="UP000232693">
    <property type="component" value="Chromosome"/>
</dbReference>
<keyword evidence="6" id="KW-0067">ATP-binding</keyword>
<evidence type="ECO:0000313" key="10">
    <source>
        <dbReference type="Proteomes" id="UP000232693"/>
    </source>
</evidence>
<comment type="similarity">
    <text evidence="8">Belongs to the ribose-phosphate pyrophosphokinase family.</text>
</comment>
<dbReference type="GO" id="GO:0002189">
    <property type="term" value="C:ribose phosphate diphosphokinase complex"/>
    <property type="evidence" value="ECO:0007669"/>
    <property type="project" value="TreeGrafter"/>
</dbReference>
<evidence type="ECO:0000256" key="8">
    <source>
        <dbReference type="RuleBase" id="RU004324"/>
    </source>
</evidence>
<evidence type="ECO:0000256" key="4">
    <source>
        <dbReference type="ARBA" id="ARBA00022741"/>
    </source>
</evidence>
<dbReference type="PANTHER" id="PTHR10210">
    <property type="entry name" value="RIBOSE-PHOSPHATE DIPHOSPHOKINASE FAMILY MEMBER"/>
    <property type="match status" value="1"/>
</dbReference>
<dbReference type="RefSeq" id="WP_106646730.1">
    <property type="nucleotide sequence ID" value="NZ_BMGO01000001.1"/>
</dbReference>
<dbReference type="Pfam" id="PF00156">
    <property type="entry name" value="Pribosyltran"/>
    <property type="match status" value="1"/>
</dbReference>
<keyword evidence="2" id="KW-0808">Transferase</keyword>
<dbReference type="InterPro" id="IPR029057">
    <property type="entry name" value="PRTase-like"/>
</dbReference>
<dbReference type="InterPro" id="IPR005946">
    <property type="entry name" value="Rib-P_diPkinase"/>
</dbReference>
<dbReference type="OrthoDB" id="324294at2"/>
<dbReference type="GO" id="GO:0005524">
    <property type="term" value="F:ATP binding"/>
    <property type="evidence" value="ECO:0007669"/>
    <property type="project" value="UniProtKB-KW"/>
</dbReference>
<sequence>MSTLLFDLSDNLNLSAPVCEKIGATMGKLSMHYFPDGEVNIQLQNQCKGKTVVVLADLSHPNTKILPLLFVLRMIREHEPEKVVLIAPYLPYMRQDAVFNDGESILARHFAEILSENIDALITVDPHLHRFFSLDQVYPIRTYLAHTTSPIAQWIKTHINNPVIIGPDSESRQWVEAIASEIHVPFLVANKVRHGDKDVEITIRGIEDHKDKTVVLVDDIISTGHTILEITKHLEDAGINTISCIATHAIFNENAYGMLSQSHISQIVTCNTIPHVSNAVDVSDSIAESYKLVK</sequence>